<evidence type="ECO:0000256" key="1">
    <source>
        <dbReference type="ARBA" id="ARBA00022741"/>
    </source>
</evidence>
<evidence type="ECO:0000259" key="3">
    <source>
        <dbReference type="SMART" id="SM00382"/>
    </source>
</evidence>
<protein>
    <submittedName>
        <fullName evidence="5">Spermatogenesis-associated protein 5-like protein 1</fullName>
    </submittedName>
</protein>
<dbReference type="Pfam" id="PF00004">
    <property type="entry name" value="AAA"/>
    <property type="match status" value="2"/>
</dbReference>
<dbReference type="InterPro" id="IPR003959">
    <property type="entry name" value="ATPase_AAA_core"/>
</dbReference>
<dbReference type="InterPro" id="IPR003593">
    <property type="entry name" value="AAA+_ATPase"/>
</dbReference>
<dbReference type="GO" id="GO:0031593">
    <property type="term" value="F:polyubiquitin modification-dependent protein binding"/>
    <property type="evidence" value="ECO:0007669"/>
    <property type="project" value="TreeGrafter"/>
</dbReference>
<dbReference type="InterPro" id="IPR041569">
    <property type="entry name" value="AAA_lid_3"/>
</dbReference>
<dbReference type="GeneID" id="111128121"/>
<dbReference type="GO" id="GO:0034098">
    <property type="term" value="C:VCP-NPL4-UFD1 AAA ATPase complex"/>
    <property type="evidence" value="ECO:0007669"/>
    <property type="project" value="TreeGrafter"/>
</dbReference>
<sequence>MEQLYQVRENADMITQKCKIDLPTFKRLKLKPSSYAIISMNSSDFICQVWPTLNLFGLGIEVGTMVSKKTALHHGEKSCSITPIQIAPAKSLGVSLVLTKAEDVKVYRKMNAESSHHLEEVCRALLYKTCVTQKCVVDKEKCTLAKLHGVSCVLINCVSEGEYCLVDNKTKITVNEIKSREHYLQKETITQTVPLGGLEKVSEELKEFLSVSFTGKSSPNSTLRFPKGVLLRGPPGTGKTSLVKLICGQCNAYLISVNGPEVFGSRPGETEENIGNVFKKAFLMCEEGPCVVFLDEIDSVCPKRVNSDDADNSRSTSVFLSYLDKVHDYRNLAVIGATNRPSALDPSLRRPGRLDREIMINVPTLNQRREILKQQCSRLRVDSRLDLDAVARMTNGYVGADLMLLSHEAAFSALGSLKAETKYNKDTMPPLITTEHFKAALKKVLPSTQKGSPCTTDFDAVNWNDIGGLEEVKLKIQQAIEWPIKHPEAFRRMGLPCPRGVLLYGPPGCCKTTLVRAVATSSRATFLSLSGAQLFSPYVGDSEKLISEVFQRARAGAPALIFLDEIDSIIGKRSDGTTQRGVQERVLSTLLNEMDGIGIRLDEKMDSMEAEKVGHVQDLANKSVLIVAATNRPDMLDEALTRPGRFDRSVYVPPPDLQARLEILKICTKTMPLKDVDMSEMAARTQNYTGADLKNLCREAALLALTEDLSSDAVTETHLNRALSIVKPSLNQLLLNKYQQSSSKEKKLFVL</sequence>
<feature type="domain" description="AAA+ ATPase" evidence="3">
    <location>
        <begin position="497"/>
        <end position="656"/>
    </location>
</feature>
<dbReference type="SUPFAM" id="SSF52540">
    <property type="entry name" value="P-loop containing nucleoside triphosphate hydrolases"/>
    <property type="match status" value="2"/>
</dbReference>
<dbReference type="Proteomes" id="UP000694844">
    <property type="component" value="Chromosome 4"/>
</dbReference>
<dbReference type="GO" id="GO:0005829">
    <property type="term" value="C:cytosol"/>
    <property type="evidence" value="ECO:0007669"/>
    <property type="project" value="TreeGrafter"/>
</dbReference>
<dbReference type="Pfam" id="PF17862">
    <property type="entry name" value="AAA_lid_3"/>
    <property type="match status" value="2"/>
</dbReference>
<dbReference type="AlphaFoldDB" id="A0A8B8DNG6"/>
<dbReference type="FunFam" id="1.10.8.60:FF:000038">
    <property type="entry name" value="spermatogenesis-associated protein 5-like protein 1"/>
    <property type="match status" value="1"/>
</dbReference>
<reference evidence="5" key="1">
    <citation type="submission" date="2025-08" db="UniProtKB">
        <authorList>
            <consortium name="RefSeq"/>
        </authorList>
    </citation>
    <scope>IDENTIFICATION</scope>
    <source>
        <tissue evidence="5">Whole sample</tissue>
    </source>
</reference>
<dbReference type="InterPro" id="IPR050168">
    <property type="entry name" value="AAA_ATPase_domain"/>
</dbReference>
<dbReference type="Gene3D" id="1.10.8.60">
    <property type="match status" value="2"/>
</dbReference>
<dbReference type="PANTHER" id="PTHR23077:SF194">
    <property type="entry name" value="ATPASE FAMILY GENE 2 PROTEIN HOMOLOG B"/>
    <property type="match status" value="1"/>
</dbReference>
<evidence type="ECO:0000313" key="4">
    <source>
        <dbReference type="Proteomes" id="UP000694844"/>
    </source>
</evidence>
<accession>A0A8B8DNG6</accession>
<dbReference type="InterPro" id="IPR027417">
    <property type="entry name" value="P-loop_NTPase"/>
</dbReference>
<gene>
    <name evidence="5" type="primary">LOC111128121</name>
</gene>
<feature type="domain" description="AAA+ ATPase" evidence="3">
    <location>
        <begin position="225"/>
        <end position="364"/>
    </location>
</feature>
<dbReference type="FunFam" id="3.40.50.300:FF:001081">
    <property type="entry name" value="Spermatogenesis-associated protein 5-like protein 1"/>
    <property type="match status" value="1"/>
</dbReference>
<dbReference type="GO" id="GO:0030970">
    <property type="term" value="P:retrograde protein transport, ER to cytosol"/>
    <property type="evidence" value="ECO:0007669"/>
    <property type="project" value="TreeGrafter"/>
</dbReference>
<dbReference type="GO" id="GO:0005524">
    <property type="term" value="F:ATP binding"/>
    <property type="evidence" value="ECO:0007669"/>
    <property type="project" value="UniProtKB-KW"/>
</dbReference>
<dbReference type="KEGG" id="cvn:111128121"/>
<keyword evidence="2" id="KW-0067">ATP-binding</keyword>
<keyword evidence="4" id="KW-1185">Reference proteome</keyword>
<dbReference type="OrthoDB" id="27435at2759"/>
<dbReference type="PROSITE" id="PS00674">
    <property type="entry name" value="AAA"/>
    <property type="match status" value="2"/>
</dbReference>
<dbReference type="PANTHER" id="PTHR23077">
    <property type="entry name" value="AAA-FAMILY ATPASE"/>
    <property type="match status" value="1"/>
</dbReference>
<dbReference type="CDD" id="cd19511">
    <property type="entry name" value="RecA-like_CDC48_r2-like"/>
    <property type="match status" value="1"/>
</dbReference>
<name>A0A8B8DNG6_CRAVI</name>
<evidence type="ECO:0000313" key="5">
    <source>
        <dbReference type="RefSeq" id="XP_022329288.1"/>
    </source>
</evidence>
<organism evidence="4 5">
    <name type="scientific">Crassostrea virginica</name>
    <name type="common">Eastern oyster</name>
    <dbReference type="NCBI Taxonomy" id="6565"/>
    <lineage>
        <taxon>Eukaryota</taxon>
        <taxon>Metazoa</taxon>
        <taxon>Spiralia</taxon>
        <taxon>Lophotrochozoa</taxon>
        <taxon>Mollusca</taxon>
        <taxon>Bivalvia</taxon>
        <taxon>Autobranchia</taxon>
        <taxon>Pteriomorphia</taxon>
        <taxon>Ostreida</taxon>
        <taxon>Ostreoidea</taxon>
        <taxon>Ostreidae</taxon>
        <taxon>Crassostrea</taxon>
    </lineage>
</organism>
<dbReference type="GO" id="GO:0005634">
    <property type="term" value="C:nucleus"/>
    <property type="evidence" value="ECO:0007669"/>
    <property type="project" value="TreeGrafter"/>
</dbReference>
<evidence type="ECO:0000256" key="2">
    <source>
        <dbReference type="ARBA" id="ARBA00022840"/>
    </source>
</evidence>
<dbReference type="RefSeq" id="XP_022329288.1">
    <property type="nucleotide sequence ID" value="XM_022473580.1"/>
</dbReference>
<dbReference type="SMART" id="SM00382">
    <property type="entry name" value="AAA"/>
    <property type="match status" value="2"/>
</dbReference>
<dbReference type="FunFam" id="3.40.50.300:FF:000061">
    <property type="entry name" value="ATPase family, AAA domain-containing 2"/>
    <property type="match status" value="1"/>
</dbReference>
<dbReference type="GO" id="GO:0016887">
    <property type="term" value="F:ATP hydrolysis activity"/>
    <property type="evidence" value="ECO:0007669"/>
    <property type="project" value="InterPro"/>
</dbReference>
<dbReference type="InterPro" id="IPR003960">
    <property type="entry name" value="ATPase_AAA_CS"/>
</dbReference>
<proteinExistence type="predicted"/>
<dbReference type="GO" id="GO:0097352">
    <property type="term" value="P:autophagosome maturation"/>
    <property type="evidence" value="ECO:0007669"/>
    <property type="project" value="TreeGrafter"/>
</dbReference>
<keyword evidence="1" id="KW-0547">Nucleotide-binding</keyword>
<dbReference type="Gene3D" id="3.40.50.300">
    <property type="entry name" value="P-loop containing nucleotide triphosphate hydrolases"/>
    <property type="match status" value="2"/>
</dbReference>
<dbReference type="GO" id="GO:0051228">
    <property type="term" value="P:mitotic spindle disassembly"/>
    <property type="evidence" value="ECO:0007669"/>
    <property type="project" value="TreeGrafter"/>
</dbReference>